<name>A0A9J7AUB5_9PROT</name>
<feature type="binding site" evidence="7">
    <location>
        <position position="185"/>
    </location>
    <ligand>
        <name>Zn(2+)</name>
        <dbReference type="ChEBI" id="CHEBI:29105"/>
        <label>1</label>
    </ligand>
</feature>
<dbReference type="InterPro" id="IPR010158">
    <property type="entry name" value="Amidase_Cbmase"/>
</dbReference>
<comment type="cofactor">
    <cofactor evidence="1">
        <name>Mn(2+)</name>
        <dbReference type="ChEBI" id="CHEBI:29035"/>
    </cofactor>
</comment>
<keyword evidence="5 8" id="KW-0378">Hydrolase</keyword>
<evidence type="ECO:0000256" key="1">
    <source>
        <dbReference type="ARBA" id="ARBA00001936"/>
    </source>
</evidence>
<feature type="binding site" evidence="7">
    <location>
        <position position="379"/>
    </location>
    <ligand>
        <name>Zn(2+)</name>
        <dbReference type="ChEBI" id="CHEBI:29105"/>
        <label>2</label>
    </ligand>
</feature>
<evidence type="ECO:0000256" key="3">
    <source>
        <dbReference type="ARBA" id="ARBA00011738"/>
    </source>
</evidence>
<dbReference type="SUPFAM" id="SSF53187">
    <property type="entry name" value="Zn-dependent exopeptidases"/>
    <property type="match status" value="1"/>
</dbReference>
<dbReference type="Proteomes" id="UP001060336">
    <property type="component" value="Chromosome"/>
</dbReference>
<comment type="subunit">
    <text evidence="3">Homodimer.</text>
</comment>
<keyword evidence="6" id="KW-0464">Manganese</keyword>
<dbReference type="PIRSF" id="PIRSF001235">
    <property type="entry name" value="Amidase_carbamoylase"/>
    <property type="match status" value="1"/>
</dbReference>
<feature type="binding site" evidence="7">
    <location>
        <position position="123"/>
    </location>
    <ligand>
        <name>Zn(2+)</name>
        <dbReference type="ChEBI" id="CHEBI:29105"/>
        <label>2</label>
    </ligand>
</feature>
<evidence type="ECO:0000256" key="2">
    <source>
        <dbReference type="ARBA" id="ARBA00006153"/>
    </source>
</evidence>
<dbReference type="GO" id="GO:0046872">
    <property type="term" value="F:metal ion binding"/>
    <property type="evidence" value="ECO:0007669"/>
    <property type="project" value="UniProtKB-KW"/>
</dbReference>
<evidence type="ECO:0000256" key="6">
    <source>
        <dbReference type="ARBA" id="ARBA00023211"/>
    </source>
</evidence>
<evidence type="ECO:0000313" key="8">
    <source>
        <dbReference type="EMBL" id="UUX51323.1"/>
    </source>
</evidence>
<organism evidence="8 9">
    <name type="scientific">Nisaea acidiphila</name>
    <dbReference type="NCBI Taxonomy" id="1862145"/>
    <lineage>
        <taxon>Bacteria</taxon>
        <taxon>Pseudomonadati</taxon>
        <taxon>Pseudomonadota</taxon>
        <taxon>Alphaproteobacteria</taxon>
        <taxon>Rhodospirillales</taxon>
        <taxon>Thalassobaculaceae</taxon>
        <taxon>Nisaea</taxon>
    </lineage>
</organism>
<feature type="binding site" evidence="7">
    <location>
        <position position="77"/>
    </location>
    <ligand>
        <name>Zn(2+)</name>
        <dbReference type="ChEBI" id="CHEBI:29105"/>
        <label>1</label>
    </ligand>
</feature>
<dbReference type="Gene3D" id="3.30.70.360">
    <property type="match status" value="1"/>
</dbReference>
<keyword evidence="7" id="KW-0862">Zinc</keyword>
<accession>A0A9J7AUB5</accession>
<comment type="cofactor">
    <cofactor evidence="7">
        <name>Zn(2+)</name>
        <dbReference type="ChEBI" id="CHEBI:29105"/>
    </cofactor>
    <text evidence="7">Binds 2 Zn(2+) ions per subunit.</text>
</comment>
<dbReference type="InterPro" id="IPR002933">
    <property type="entry name" value="Peptidase_M20"/>
</dbReference>
<dbReference type="Pfam" id="PF01546">
    <property type="entry name" value="Peptidase_M20"/>
    <property type="match status" value="1"/>
</dbReference>
<evidence type="ECO:0000256" key="4">
    <source>
        <dbReference type="ARBA" id="ARBA00022723"/>
    </source>
</evidence>
<protein>
    <submittedName>
        <fullName evidence="8">Hydantoinase/carbamoylase family amidase</fullName>
        <ecNumber evidence="8">3.5.-.-</ecNumber>
    </submittedName>
</protein>
<dbReference type="SUPFAM" id="SSF55031">
    <property type="entry name" value="Bacterial exopeptidase dimerisation domain"/>
    <property type="match status" value="1"/>
</dbReference>
<evidence type="ECO:0000256" key="7">
    <source>
        <dbReference type="PIRSR" id="PIRSR001235-1"/>
    </source>
</evidence>
<dbReference type="EC" id="3.5.-.-" evidence="8"/>
<dbReference type="NCBIfam" id="TIGR01879">
    <property type="entry name" value="hydantase"/>
    <property type="match status" value="1"/>
</dbReference>
<dbReference type="AlphaFoldDB" id="A0A9J7AUB5"/>
<keyword evidence="9" id="KW-1185">Reference proteome</keyword>
<feature type="binding site" evidence="7">
    <location>
        <position position="88"/>
    </location>
    <ligand>
        <name>Zn(2+)</name>
        <dbReference type="ChEBI" id="CHEBI:29105"/>
        <label>2</label>
    </ligand>
</feature>
<keyword evidence="4 7" id="KW-0479">Metal-binding</keyword>
<evidence type="ECO:0000313" key="9">
    <source>
        <dbReference type="Proteomes" id="UP001060336"/>
    </source>
</evidence>
<dbReference type="PANTHER" id="PTHR32494:SF19">
    <property type="entry name" value="ALLANTOATE DEIMINASE-RELATED"/>
    <property type="match status" value="1"/>
</dbReference>
<dbReference type="EMBL" id="CP102480">
    <property type="protein sequence ID" value="UUX51323.1"/>
    <property type="molecule type" value="Genomic_DNA"/>
</dbReference>
<dbReference type="PANTHER" id="PTHR32494">
    <property type="entry name" value="ALLANTOATE DEIMINASE-RELATED"/>
    <property type="match status" value="1"/>
</dbReference>
<dbReference type="InterPro" id="IPR036264">
    <property type="entry name" value="Bact_exopeptidase_dim_dom"/>
</dbReference>
<dbReference type="RefSeq" id="WP_257770745.1">
    <property type="nucleotide sequence ID" value="NZ_CP102480.1"/>
</dbReference>
<evidence type="ECO:0000256" key="5">
    <source>
        <dbReference type="ARBA" id="ARBA00022801"/>
    </source>
</evidence>
<gene>
    <name evidence="8" type="ORF">NUH88_06410</name>
</gene>
<sequence length="410" mass="44272">MIEINAPRLLADLYELRKIGAYKTGVHRPTLSEDDTTARYWFADKLKAMGHSAEIDGVANVIGRAPTDGPCLLAGSHLETQNHAGWLDGALGMIYALETARAVSESAAHAGSGVDVAAFADEEGHFESMFGSRSWVGELAEETIDAARDQTTEMPLREALAKAGLAGKPRLQMPRERYLAFLEAHIEQGDWLEANDLTIGIVTSIVGTWQDRIVIDGTQNHAGTTRMSIRRDAGVAATRLLQAIERDFPKVAGERTVWTTGRITLEPGARAIVPGRAEIMFQYRDADEAIMQRLHECLLELIAEENATGPCNVRHEVIGHASPAHMDPTVQAAFTEAAERLNPGKHTMMPSGAGHDARVLSRHLPTGMLFIPSISGVSHHWSEHSTDEDIVAGARVFAAAAGELLSAASG</sequence>
<dbReference type="GO" id="GO:0016813">
    <property type="term" value="F:hydrolase activity, acting on carbon-nitrogen (but not peptide) bonds, in linear amidines"/>
    <property type="evidence" value="ECO:0007669"/>
    <property type="project" value="InterPro"/>
</dbReference>
<comment type="similarity">
    <text evidence="2">Belongs to the peptidase M20 family.</text>
</comment>
<feature type="binding site" evidence="7">
    <location>
        <position position="88"/>
    </location>
    <ligand>
        <name>Zn(2+)</name>
        <dbReference type="ChEBI" id="CHEBI:29105"/>
        <label>1</label>
    </ligand>
</feature>
<dbReference type="Gene3D" id="3.40.630.10">
    <property type="entry name" value="Zn peptidases"/>
    <property type="match status" value="1"/>
</dbReference>
<proteinExistence type="inferred from homology"/>
<dbReference type="KEGG" id="naci:NUH88_06410"/>
<reference evidence="8" key="1">
    <citation type="submission" date="2022-08" db="EMBL/GenBank/DDBJ databases">
        <title>Nisaea acidiphila sp. nov., isolated from a marine algal debris and emended description of the genus Nisaea Urios et al. 2008.</title>
        <authorList>
            <person name="Kwon K."/>
        </authorList>
    </citation>
    <scope>NUCLEOTIDE SEQUENCE</scope>
    <source>
        <strain evidence="8">MEBiC11861</strain>
    </source>
</reference>